<sequence>MGAVLLLVLEASRLVFLANPKTATQSVRAMLRPRALSGEWQNDPNARHAGIAPFDRKWRKLVEERVGGPVEVFAVVRAPLARLDSWYRYRQRNPAGEARSTQGMGFEDFLRAVLSDPVPDFARVGAQDRFVGWTGARAGVDVLFDYDRLDLMMDFLADRVGQRLHLPQKNVSPVPRAALPEVAPDLLAALHSHMAGEFALHAAVAETGVLFADD</sequence>
<accession>A0A842I2D7</accession>
<keyword evidence="1" id="KW-0808">Transferase</keyword>
<keyword evidence="1" id="KW-0418">Kinase</keyword>
<comment type="caution">
    <text evidence="1">The sequence shown here is derived from an EMBL/GenBank/DDBJ whole genome shotgun (WGS) entry which is preliminary data.</text>
</comment>
<gene>
    <name evidence="1" type="ORF">H7F16_00420</name>
</gene>
<reference evidence="1 2" key="1">
    <citation type="journal article" date="2017" name="Int. J. Syst. Evol. Microbiol.">
        <title>Gemmobacter straminiformis sp. nov., isolated from an artificial fountain.</title>
        <authorList>
            <person name="Kang J.Y."/>
            <person name="Kim M.J."/>
            <person name="Chun J."/>
            <person name="Son K.P."/>
            <person name="Jahng K.Y."/>
        </authorList>
    </citation>
    <scope>NUCLEOTIDE SEQUENCE [LARGE SCALE GENOMIC DNA]</scope>
    <source>
        <strain evidence="1 2">CAM-8</strain>
    </source>
</reference>
<dbReference type="GO" id="GO:0016301">
    <property type="term" value="F:kinase activity"/>
    <property type="evidence" value="ECO:0007669"/>
    <property type="project" value="UniProtKB-KW"/>
</dbReference>
<dbReference type="EMBL" id="JACLQD010000001">
    <property type="protein sequence ID" value="MBC2833949.1"/>
    <property type="molecule type" value="Genomic_DNA"/>
</dbReference>
<evidence type="ECO:0000313" key="1">
    <source>
        <dbReference type="EMBL" id="MBC2833949.1"/>
    </source>
</evidence>
<protein>
    <submittedName>
        <fullName evidence="1">Gamma-glutamyl kinase</fullName>
    </submittedName>
</protein>
<keyword evidence="2" id="KW-1185">Reference proteome</keyword>
<name>A0A842I2D7_9RHOB</name>
<dbReference type="AlphaFoldDB" id="A0A842I2D7"/>
<dbReference type="Proteomes" id="UP000555411">
    <property type="component" value="Unassembled WGS sequence"/>
</dbReference>
<organism evidence="1 2">
    <name type="scientific">Paragemmobacter straminiformis</name>
    <dbReference type="NCBI Taxonomy" id="2045119"/>
    <lineage>
        <taxon>Bacteria</taxon>
        <taxon>Pseudomonadati</taxon>
        <taxon>Pseudomonadota</taxon>
        <taxon>Alphaproteobacteria</taxon>
        <taxon>Rhodobacterales</taxon>
        <taxon>Paracoccaceae</taxon>
        <taxon>Paragemmobacter</taxon>
    </lineage>
</organism>
<evidence type="ECO:0000313" key="2">
    <source>
        <dbReference type="Proteomes" id="UP000555411"/>
    </source>
</evidence>
<proteinExistence type="predicted"/>